<keyword evidence="6" id="KW-1185">Reference proteome</keyword>
<dbReference type="Pfam" id="PF01728">
    <property type="entry name" value="FtsJ"/>
    <property type="match status" value="1"/>
</dbReference>
<reference evidence="5 6" key="1">
    <citation type="submission" date="2014-03" db="EMBL/GenBank/DDBJ databases">
        <title>Bradyrhizobium valentinum sp. nov., isolated from effective nodules of Lupinus mariae-josephae, a lupine endemic of basic-lime soils in Eastern Spain.</title>
        <authorList>
            <person name="Duran D."/>
            <person name="Rey L."/>
            <person name="Navarro A."/>
            <person name="Busquets A."/>
            <person name="Imperial J."/>
            <person name="Ruiz-Argueso T."/>
        </authorList>
    </citation>
    <scope>NUCLEOTIDE SEQUENCE [LARGE SCALE GENOMIC DNA]</scope>
    <source>
        <strain evidence="5 6">LmjM3</strain>
    </source>
</reference>
<dbReference type="Pfam" id="PF01479">
    <property type="entry name" value="S4"/>
    <property type="match status" value="1"/>
</dbReference>
<dbReference type="GO" id="GO:0032259">
    <property type="term" value="P:methylation"/>
    <property type="evidence" value="ECO:0007669"/>
    <property type="project" value="InterPro"/>
</dbReference>
<keyword evidence="1 3" id="KW-0694">RNA-binding</keyword>
<dbReference type="Gene3D" id="3.10.290.10">
    <property type="entry name" value="RNA-binding S4 domain"/>
    <property type="match status" value="1"/>
</dbReference>
<dbReference type="PROSITE" id="PS50889">
    <property type="entry name" value="S4"/>
    <property type="match status" value="1"/>
</dbReference>
<evidence type="ECO:0000313" key="6">
    <source>
        <dbReference type="Proteomes" id="UP000051913"/>
    </source>
</evidence>
<accession>A0A0R3KNP2</accession>
<sequence length="251" mass="26857">MADKNDSETSPRKRVDVLLVERGLFESRARARAAIDAGGVTADGRQVSKPSEMIAASTKLSAEPAHPYVSRGGVKLAGALEQYPIDIEGHVCLDVGASTGGFTEVLLQNGASLVFAIDVGHGQLHPSLRNHPRIVSMEETDIRKFEGKRLPARPDIVVIDVSFISLKAVLPVALSLAAAPMHLLALIKPQFEAERKHSKRGIIRNAMVHQEICDDISAFAASLGCTDIQVFPSSIAGGDGNIEFFMGARRG</sequence>
<dbReference type="GO" id="GO:0008168">
    <property type="term" value="F:methyltransferase activity"/>
    <property type="evidence" value="ECO:0007669"/>
    <property type="project" value="InterPro"/>
</dbReference>
<name>A0A0R3KNP2_9BRAD</name>
<dbReference type="InterPro" id="IPR036986">
    <property type="entry name" value="S4_RNA-bd_sf"/>
</dbReference>
<dbReference type="AlphaFoldDB" id="A0A0R3KNP2"/>
<evidence type="ECO:0000313" key="5">
    <source>
        <dbReference type="EMBL" id="KRQ93823.1"/>
    </source>
</evidence>
<dbReference type="GO" id="GO:0003723">
    <property type="term" value="F:RNA binding"/>
    <property type="evidence" value="ECO:0007669"/>
    <property type="project" value="UniProtKB-KW"/>
</dbReference>
<dbReference type="NCBIfam" id="TIGR00478">
    <property type="entry name" value="tly"/>
    <property type="match status" value="1"/>
</dbReference>
<dbReference type="SUPFAM" id="SSF55174">
    <property type="entry name" value="Alpha-L RNA-binding motif"/>
    <property type="match status" value="1"/>
</dbReference>
<dbReference type="OrthoDB" id="9784736at2"/>
<dbReference type="PANTHER" id="PTHR32319:SF0">
    <property type="entry name" value="BACTERIAL HEMOLYSIN-LIKE PROTEIN"/>
    <property type="match status" value="1"/>
</dbReference>
<dbReference type="Proteomes" id="UP000051913">
    <property type="component" value="Unassembled WGS sequence"/>
</dbReference>
<comment type="caution">
    <text evidence="5">The sequence shown here is derived from an EMBL/GenBank/DDBJ whole genome shotgun (WGS) entry which is preliminary data.</text>
</comment>
<evidence type="ECO:0000256" key="3">
    <source>
        <dbReference type="PROSITE-ProRule" id="PRU00182"/>
    </source>
</evidence>
<evidence type="ECO:0000259" key="4">
    <source>
        <dbReference type="SMART" id="SM00363"/>
    </source>
</evidence>
<evidence type="ECO:0000256" key="1">
    <source>
        <dbReference type="ARBA" id="ARBA00022884"/>
    </source>
</evidence>
<dbReference type="SUPFAM" id="SSF53335">
    <property type="entry name" value="S-adenosyl-L-methionine-dependent methyltransferases"/>
    <property type="match status" value="1"/>
</dbReference>
<dbReference type="PIRSF" id="PIRSF005578">
    <property type="entry name" value="TlyA"/>
    <property type="match status" value="1"/>
</dbReference>
<dbReference type="STRING" id="1518501.CQ10_05235"/>
<dbReference type="InterPro" id="IPR047048">
    <property type="entry name" value="TlyA"/>
</dbReference>
<proteinExistence type="inferred from homology"/>
<feature type="domain" description="RNA-binding S4" evidence="4">
    <location>
        <begin position="13"/>
        <end position="77"/>
    </location>
</feature>
<evidence type="ECO:0000256" key="2">
    <source>
        <dbReference type="ARBA" id="ARBA00029460"/>
    </source>
</evidence>
<dbReference type="CDD" id="cd02440">
    <property type="entry name" value="AdoMet_MTases"/>
    <property type="match status" value="1"/>
</dbReference>
<dbReference type="Gene3D" id="3.40.50.150">
    <property type="entry name" value="Vaccinia Virus protein VP39"/>
    <property type="match status" value="1"/>
</dbReference>
<dbReference type="InterPro" id="IPR002877">
    <property type="entry name" value="RNA_MeTrfase_FtsJ_dom"/>
</dbReference>
<comment type="similarity">
    <text evidence="2">Belongs to the TlyA family.</text>
</comment>
<dbReference type="InterPro" id="IPR002942">
    <property type="entry name" value="S4_RNA-bd"/>
</dbReference>
<protein>
    <submittedName>
        <fullName evidence="5">Hemolysin</fullName>
    </submittedName>
</protein>
<dbReference type="PANTHER" id="PTHR32319">
    <property type="entry name" value="BACTERIAL HEMOLYSIN-LIKE PROTEIN"/>
    <property type="match status" value="1"/>
</dbReference>
<organism evidence="5 6">
    <name type="scientific">Bradyrhizobium valentinum</name>
    <dbReference type="NCBI Taxonomy" id="1518501"/>
    <lineage>
        <taxon>Bacteria</taxon>
        <taxon>Pseudomonadati</taxon>
        <taxon>Pseudomonadota</taxon>
        <taxon>Alphaproteobacteria</taxon>
        <taxon>Hyphomicrobiales</taxon>
        <taxon>Nitrobacteraceae</taxon>
        <taxon>Bradyrhizobium</taxon>
    </lineage>
</organism>
<gene>
    <name evidence="5" type="ORF">CP49_32165</name>
</gene>
<dbReference type="SMART" id="SM00363">
    <property type="entry name" value="S4"/>
    <property type="match status" value="1"/>
</dbReference>
<dbReference type="EMBL" id="LLXX01000217">
    <property type="protein sequence ID" value="KRQ93823.1"/>
    <property type="molecule type" value="Genomic_DNA"/>
</dbReference>
<dbReference type="InterPro" id="IPR029063">
    <property type="entry name" value="SAM-dependent_MTases_sf"/>
</dbReference>
<dbReference type="InterPro" id="IPR004538">
    <property type="entry name" value="Hemolysin_A/TlyA"/>
</dbReference>